<proteinExistence type="predicted"/>
<dbReference type="AlphaFoldDB" id="A0ABD5X416"/>
<dbReference type="EMBL" id="JBHSZQ010000004">
    <property type="protein sequence ID" value="MFC7125259.1"/>
    <property type="molecule type" value="Genomic_DNA"/>
</dbReference>
<feature type="region of interest" description="Disordered" evidence="1">
    <location>
        <begin position="41"/>
        <end position="70"/>
    </location>
</feature>
<evidence type="ECO:0000313" key="2">
    <source>
        <dbReference type="EMBL" id="MFC7125259.1"/>
    </source>
</evidence>
<name>A0ABD5X416_9EURY</name>
<sequence>MSFEKGDAVVLNDKHSDYDGEAGEITQVSETMFGDENYSISFEDGKEHGVPADSLEAADEEKTDDDADEE</sequence>
<evidence type="ECO:0000256" key="1">
    <source>
        <dbReference type="SAM" id="MobiDB-lite"/>
    </source>
</evidence>
<protein>
    <submittedName>
        <fullName evidence="2">DUF1918 domain-containing protein</fullName>
    </submittedName>
</protein>
<reference evidence="2 3" key="1">
    <citation type="journal article" date="2014" name="Int. J. Syst. Evol. Microbiol.">
        <title>Complete genome sequence of Corynebacterium casei LMG S-19264T (=DSM 44701T), isolated from a smear-ripened cheese.</title>
        <authorList>
            <consortium name="US DOE Joint Genome Institute (JGI-PGF)"/>
            <person name="Walter F."/>
            <person name="Albersmeier A."/>
            <person name="Kalinowski J."/>
            <person name="Ruckert C."/>
        </authorList>
    </citation>
    <scope>NUCLEOTIDE SEQUENCE [LARGE SCALE GENOMIC DNA]</scope>
    <source>
        <strain evidence="2 3">CGMCC 4.7215</strain>
    </source>
</reference>
<dbReference type="RefSeq" id="WP_267636257.1">
    <property type="nucleotide sequence ID" value="NZ_JAODIY010000004.1"/>
</dbReference>
<feature type="compositionally biased region" description="Acidic residues" evidence="1">
    <location>
        <begin position="56"/>
        <end position="70"/>
    </location>
</feature>
<evidence type="ECO:0000313" key="3">
    <source>
        <dbReference type="Proteomes" id="UP001596414"/>
    </source>
</evidence>
<dbReference type="Proteomes" id="UP001596414">
    <property type="component" value="Unassembled WGS sequence"/>
</dbReference>
<accession>A0ABD5X416</accession>
<organism evidence="2 3">
    <name type="scientific">Halovenus rubra</name>
    <dbReference type="NCBI Taxonomy" id="869890"/>
    <lineage>
        <taxon>Archaea</taxon>
        <taxon>Methanobacteriati</taxon>
        <taxon>Methanobacteriota</taxon>
        <taxon>Stenosarchaea group</taxon>
        <taxon>Halobacteria</taxon>
        <taxon>Halobacteriales</taxon>
        <taxon>Haloarculaceae</taxon>
        <taxon>Halovenus</taxon>
    </lineage>
</organism>
<comment type="caution">
    <text evidence="2">The sequence shown here is derived from an EMBL/GenBank/DDBJ whole genome shotgun (WGS) entry which is preliminary data.</text>
</comment>
<gene>
    <name evidence="2" type="ORF">ACFQJ7_04290</name>
</gene>